<proteinExistence type="predicted"/>
<evidence type="ECO:0000256" key="1">
    <source>
        <dbReference type="PROSITE-ProRule" id="PRU00023"/>
    </source>
</evidence>
<reference evidence="2 3" key="1">
    <citation type="submission" date="2016-10" db="EMBL/GenBank/DDBJ databases">
        <authorList>
            <person name="de Groot N.N."/>
        </authorList>
    </citation>
    <scope>NUCLEOTIDE SEQUENCE [LARGE SCALE GENOMIC DNA]</scope>
    <source>
        <strain evidence="2 3">DSM 25232</strain>
    </source>
</reference>
<dbReference type="RefSeq" id="WP_091408695.1">
    <property type="nucleotide sequence ID" value="NZ_FOAB01000004.1"/>
</dbReference>
<keyword evidence="3" id="KW-1185">Reference proteome</keyword>
<organism evidence="2 3">
    <name type="scientific">Aquimarina amphilecti</name>
    <dbReference type="NCBI Taxonomy" id="1038014"/>
    <lineage>
        <taxon>Bacteria</taxon>
        <taxon>Pseudomonadati</taxon>
        <taxon>Bacteroidota</taxon>
        <taxon>Flavobacteriia</taxon>
        <taxon>Flavobacteriales</taxon>
        <taxon>Flavobacteriaceae</taxon>
        <taxon>Aquimarina</taxon>
    </lineage>
</organism>
<dbReference type="PANTHER" id="PTHR24127">
    <property type="entry name" value="ANKYRIN REPEAT AND EF-HAND DOMAIN-CONTAINING PROTEIN 1"/>
    <property type="match status" value="1"/>
</dbReference>
<dbReference type="Gene3D" id="1.25.40.20">
    <property type="entry name" value="Ankyrin repeat-containing domain"/>
    <property type="match status" value="1"/>
</dbReference>
<dbReference type="InterPro" id="IPR052801">
    <property type="entry name" value="Ankyrin-EF-hand"/>
</dbReference>
<dbReference type="Proteomes" id="UP000198521">
    <property type="component" value="Unassembled WGS sequence"/>
</dbReference>
<dbReference type="STRING" id="1038014.SAMN04487910_2433"/>
<dbReference type="AlphaFoldDB" id="A0A1H7Q5V7"/>
<evidence type="ECO:0000313" key="3">
    <source>
        <dbReference type="Proteomes" id="UP000198521"/>
    </source>
</evidence>
<dbReference type="SUPFAM" id="SSF48403">
    <property type="entry name" value="Ankyrin repeat"/>
    <property type="match status" value="1"/>
</dbReference>
<dbReference type="PROSITE" id="PS50088">
    <property type="entry name" value="ANK_REPEAT"/>
    <property type="match status" value="1"/>
</dbReference>
<dbReference type="EMBL" id="FOAB01000004">
    <property type="protein sequence ID" value="SEL43054.1"/>
    <property type="molecule type" value="Genomic_DNA"/>
</dbReference>
<dbReference type="InterPro" id="IPR036770">
    <property type="entry name" value="Ankyrin_rpt-contain_sf"/>
</dbReference>
<gene>
    <name evidence="2" type="ORF">SAMN04487910_2433</name>
</gene>
<dbReference type="PROSITE" id="PS50297">
    <property type="entry name" value="ANK_REP_REGION"/>
    <property type="match status" value="1"/>
</dbReference>
<protein>
    <submittedName>
        <fullName evidence="2">Ankyrin repeat-containing protein</fullName>
    </submittedName>
</protein>
<dbReference type="InterPro" id="IPR002110">
    <property type="entry name" value="Ankyrin_rpt"/>
</dbReference>
<keyword evidence="1" id="KW-0040">ANK repeat</keyword>
<dbReference type="SMART" id="SM00248">
    <property type="entry name" value="ANK"/>
    <property type="match status" value="2"/>
</dbReference>
<name>A0A1H7Q5V7_AQUAM</name>
<dbReference type="PANTHER" id="PTHR24127:SF1">
    <property type="entry name" value="ANKYRIN REPEAT AND EF-HAND DOMAIN-CONTAINING PROTEIN 1"/>
    <property type="match status" value="1"/>
</dbReference>
<dbReference type="OrthoDB" id="1164153at2"/>
<accession>A0A1H7Q5V7</accession>
<sequence>MSGGNWKDMLLASQTGDLELVKYYVKTGVDINYQHPEAMTTPLIESFRFGNIDIAKFLLKNGADVHAKEGFSGDTALSVATEKQNQEALKLLNLYLKS</sequence>
<dbReference type="Pfam" id="PF12796">
    <property type="entry name" value="Ank_2"/>
    <property type="match status" value="1"/>
</dbReference>
<evidence type="ECO:0000313" key="2">
    <source>
        <dbReference type="EMBL" id="SEL43054.1"/>
    </source>
</evidence>
<feature type="repeat" description="ANK" evidence="1">
    <location>
        <begin position="38"/>
        <end position="70"/>
    </location>
</feature>